<comment type="caution">
    <text evidence="1">The sequence shown here is derived from an EMBL/GenBank/DDBJ whole genome shotgun (WGS) entry which is preliminary data.</text>
</comment>
<keyword evidence="2" id="KW-1185">Reference proteome</keyword>
<dbReference type="SUPFAM" id="SSF54637">
    <property type="entry name" value="Thioesterase/thiol ester dehydrase-isomerase"/>
    <property type="match status" value="1"/>
</dbReference>
<accession>A0A8S1INF1</accession>
<dbReference type="EMBL" id="CAJHUC010000516">
    <property type="protein sequence ID" value="CAD7696630.1"/>
    <property type="molecule type" value="Genomic_DNA"/>
</dbReference>
<name>A0A8S1INF1_9CHLO</name>
<sequence length="217" mass="23198">MMARWGGLARGYGGSPAEAPSEMKWKWLASHGHEINPCNSELHPAAVMAGIAPAGEQISVQEAYTPLSKCFGCGPSNPSGLQLKSMRTERGLEGQVTIPDMFLAFPGVTNGGVVSSILECHGNWTAALELMDKACLPRPPLTLTASIFVSYKQPTPANEPLVVRSQVVRIIDTGTIGLTKQAVEVDLQLFSTRTNGHEELLVSAEGLFKRQGATRAL</sequence>
<evidence type="ECO:0008006" key="3">
    <source>
        <dbReference type="Google" id="ProtNLM"/>
    </source>
</evidence>
<evidence type="ECO:0000313" key="1">
    <source>
        <dbReference type="EMBL" id="CAD7696630.1"/>
    </source>
</evidence>
<gene>
    <name evidence="1" type="ORF">OSTQU699_LOCUS1991</name>
</gene>
<dbReference type="AlphaFoldDB" id="A0A8S1INF1"/>
<organism evidence="1 2">
    <name type="scientific">Ostreobium quekettii</name>
    <dbReference type="NCBI Taxonomy" id="121088"/>
    <lineage>
        <taxon>Eukaryota</taxon>
        <taxon>Viridiplantae</taxon>
        <taxon>Chlorophyta</taxon>
        <taxon>core chlorophytes</taxon>
        <taxon>Ulvophyceae</taxon>
        <taxon>TCBD clade</taxon>
        <taxon>Bryopsidales</taxon>
        <taxon>Ostreobineae</taxon>
        <taxon>Ostreobiaceae</taxon>
        <taxon>Ostreobium</taxon>
    </lineage>
</organism>
<reference evidence="1" key="1">
    <citation type="submission" date="2020-12" db="EMBL/GenBank/DDBJ databases">
        <authorList>
            <person name="Iha C."/>
        </authorList>
    </citation>
    <scope>NUCLEOTIDE SEQUENCE</scope>
</reference>
<evidence type="ECO:0000313" key="2">
    <source>
        <dbReference type="Proteomes" id="UP000708148"/>
    </source>
</evidence>
<dbReference type="Proteomes" id="UP000708148">
    <property type="component" value="Unassembled WGS sequence"/>
</dbReference>
<dbReference type="OrthoDB" id="506431at2759"/>
<dbReference type="Gene3D" id="3.10.129.10">
    <property type="entry name" value="Hotdog Thioesterase"/>
    <property type="match status" value="1"/>
</dbReference>
<protein>
    <recommendedName>
        <fullName evidence="3">Thioesterase domain-containing protein</fullName>
    </recommendedName>
</protein>
<dbReference type="InterPro" id="IPR029069">
    <property type="entry name" value="HotDog_dom_sf"/>
</dbReference>
<proteinExistence type="predicted"/>